<sequence>MESTMDSMETPDAMFSLEDPGIQELLSAFDGAGLFPEGFPADLPSFTSIGALGAAHDAFQDKGNESSDGTSTLSEPSDAGKKPPTGNSTRKRMKQELDHLRSQVRDLEQHLETLQLQHKDEKPPVESQESALVDLQGSLWKRVARHQLLERQKSERRNAELRQMLDDQLKVAQLLEKVLKKQPNTVPTLSSFDNEAEDPATLTGITLPSEDPLVFPHLLHKVQVAYDELEDMCQRTGFASSRRECNNTQVHADSSNRLFLEVLNAKIVPFPVEATSAVAWQCLSQKILKFINGLYKGTKTADDTICAKSKVFTRVGLAEATMDMAIVTKRFDEPNRTVLVLQAAAVGIGSRDIIDNLKFVEKGWVIMRRIQVAREGNAETDDTPDMTDSTLIQVCMHLTPVATARAGESTPSATNSTLTDLMLAAFHENLGLLYQTIENLLMEEAISTRHRPDFQLKPGDDPAL</sequence>
<dbReference type="AlphaFoldDB" id="A0A8K1CCD3"/>
<name>A0A8K1CCD3_PYTOL</name>
<keyword evidence="3" id="KW-1185">Reference proteome</keyword>
<feature type="compositionally biased region" description="Polar residues" evidence="1">
    <location>
        <begin position="66"/>
        <end position="75"/>
    </location>
</feature>
<evidence type="ECO:0000313" key="2">
    <source>
        <dbReference type="EMBL" id="TMW59757.1"/>
    </source>
</evidence>
<dbReference type="PANTHER" id="PTHR35796">
    <property type="entry name" value="HYPOTHETICAL CYTOSOLIC PROTEIN"/>
    <property type="match status" value="1"/>
</dbReference>
<accession>A0A8K1CCD3</accession>
<gene>
    <name evidence="2" type="ORF">Poli38472_004826</name>
</gene>
<reference evidence="2" key="1">
    <citation type="submission" date="2019-03" db="EMBL/GenBank/DDBJ databases">
        <title>Long read genome sequence of the mycoparasitic Pythium oligandrum ATCC 38472 isolated from sugarbeet rhizosphere.</title>
        <authorList>
            <person name="Gaulin E."/>
        </authorList>
    </citation>
    <scope>NUCLEOTIDE SEQUENCE</scope>
    <source>
        <strain evidence="2">ATCC 38472_TT</strain>
    </source>
</reference>
<organism evidence="2 3">
    <name type="scientific">Pythium oligandrum</name>
    <name type="common">Mycoparasitic fungus</name>
    <dbReference type="NCBI Taxonomy" id="41045"/>
    <lineage>
        <taxon>Eukaryota</taxon>
        <taxon>Sar</taxon>
        <taxon>Stramenopiles</taxon>
        <taxon>Oomycota</taxon>
        <taxon>Peronosporomycetes</taxon>
        <taxon>Pythiales</taxon>
        <taxon>Pythiaceae</taxon>
        <taxon>Pythium</taxon>
    </lineage>
</organism>
<proteinExistence type="predicted"/>
<evidence type="ECO:0000256" key="1">
    <source>
        <dbReference type="SAM" id="MobiDB-lite"/>
    </source>
</evidence>
<protein>
    <submittedName>
        <fullName evidence="2">Uncharacterized protein</fullName>
    </submittedName>
</protein>
<dbReference type="PANTHER" id="PTHR35796:SF3">
    <property type="entry name" value="BHLH DOMAIN-CONTAINING PROTEIN"/>
    <property type="match status" value="1"/>
</dbReference>
<feature type="region of interest" description="Disordered" evidence="1">
    <location>
        <begin position="59"/>
        <end position="92"/>
    </location>
</feature>
<dbReference type="OrthoDB" id="168104at2759"/>
<comment type="caution">
    <text evidence="2">The sequence shown here is derived from an EMBL/GenBank/DDBJ whole genome shotgun (WGS) entry which is preliminary data.</text>
</comment>
<evidence type="ECO:0000313" key="3">
    <source>
        <dbReference type="Proteomes" id="UP000794436"/>
    </source>
</evidence>
<dbReference type="Proteomes" id="UP000794436">
    <property type="component" value="Unassembled WGS sequence"/>
</dbReference>
<dbReference type="EMBL" id="SPLM01000109">
    <property type="protein sequence ID" value="TMW59757.1"/>
    <property type="molecule type" value="Genomic_DNA"/>
</dbReference>